<proteinExistence type="predicted"/>
<keyword evidence="4" id="KW-1185">Reference proteome</keyword>
<feature type="region of interest" description="Disordered" evidence="1">
    <location>
        <begin position="148"/>
        <end position="170"/>
    </location>
</feature>
<dbReference type="Gene3D" id="3.40.630.30">
    <property type="match status" value="1"/>
</dbReference>
<evidence type="ECO:0000256" key="1">
    <source>
        <dbReference type="SAM" id="MobiDB-lite"/>
    </source>
</evidence>
<dbReference type="GO" id="GO:0016747">
    <property type="term" value="F:acyltransferase activity, transferring groups other than amino-acyl groups"/>
    <property type="evidence" value="ECO:0007669"/>
    <property type="project" value="InterPro"/>
</dbReference>
<dbReference type="SUPFAM" id="SSF55729">
    <property type="entry name" value="Acyl-CoA N-acyltransferases (Nat)"/>
    <property type="match status" value="1"/>
</dbReference>
<organism evidence="3 4">
    <name type="scientific">Teratosphaeria destructans</name>
    <dbReference type="NCBI Taxonomy" id="418781"/>
    <lineage>
        <taxon>Eukaryota</taxon>
        <taxon>Fungi</taxon>
        <taxon>Dikarya</taxon>
        <taxon>Ascomycota</taxon>
        <taxon>Pezizomycotina</taxon>
        <taxon>Dothideomycetes</taxon>
        <taxon>Dothideomycetidae</taxon>
        <taxon>Mycosphaerellales</taxon>
        <taxon>Teratosphaeriaceae</taxon>
        <taxon>Teratosphaeria</taxon>
    </lineage>
</organism>
<sequence length="359" mass="40071">MSPSQLHQYNATSRSLISQSLDILRPYLPTCLPLYRRLQFGRFSDDSVIFTNVDYQCPHIDAPEQEPFLVAFVDRGCRPETEVWMFGSWEVDVEGGAWERVREMLRDLVGRVKGLRVPRSIHEDESGTSLGQGNGNGSLDHSGIAIAIATPPSTTSSNDEKDSVGYSREDYAGHASDPHIMLWGAIHERTVPILQGLGVLSTEFKAGLVPNSTFVFTVDDLPQVRPLPAGLEWSNVEPKDFALVRRRTQIPRQERTMAVLPSLAIRTDESEPVAWAFVGLDGSLTTLHVESEWRGRGLAKAIATKLFREEMHSFWEAGVEKMSHGYVVSGNEASEATCRSLGGRCGWQSYWLRVNLREV</sequence>
<comment type="caution">
    <text evidence="3">The sequence shown here is derived from an EMBL/GenBank/DDBJ whole genome shotgun (WGS) entry which is preliminary data.</text>
</comment>
<dbReference type="EMBL" id="RIBY02002012">
    <property type="protein sequence ID" value="KAH9826264.1"/>
    <property type="molecule type" value="Genomic_DNA"/>
</dbReference>
<evidence type="ECO:0000259" key="2">
    <source>
        <dbReference type="Pfam" id="PF08445"/>
    </source>
</evidence>
<dbReference type="PANTHER" id="PTHR20958:SF6">
    <property type="entry name" value="GLYCINE N-ACYLTRANSFERASE-LIKE PROTEIN"/>
    <property type="match status" value="1"/>
</dbReference>
<accession>A0A9W7SPD9</accession>
<dbReference type="OrthoDB" id="61870at2759"/>
<dbReference type="InterPro" id="IPR053225">
    <property type="entry name" value="Acyl-CoA_N-acyltransferase"/>
</dbReference>
<feature type="domain" description="GCN5-related N-acetyltransferase Rv2170-like" evidence="2">
    <location>
        <begin position="266"/>
        <end position="352"/>
    </location>
</feature>
<dbReference type="AlphaFoldDB" id="A0A9W7SPD9"/>
<reference evidence="3 4" key="2">
    <citation type="journal article" date="2021" name="Curr. Genet.">
        <title>Genetic response to nitrogen starvation in the aggressive Eucalyptus foliar pathogen Teratosphaeria destructans.</title>
        <authorList>
            <person name="Havenga M."/>
            <person name="Wingfield B.D."/>
            <person name="Wingfield M.J."/>
            <person name="Dreyer L.L."/>
            <person name="Roets F."/>
            <person name="Aylward J."/>
        </authorList>
    </citation>
    <scope>NUCLEOTIDE SEQUENCE [LARGE SCALE GENOMIC DNA]</scope>
    <source>
        <strain evidence="3">CMW44962</strain>
    </source>
</reference>
<dbReference type="Pfam" id="PF08445">
    <property type="entry name" value="FR47"/>
    <property type="match status" value="1"/>
</dbReference>
<feature type="compositionally biased region" description="Basic and acidic residues" evidence="1">
    <location>
        <begin position="158"/>
        <end position="170"/>
    </location>
</feature>
<gene>
    <name evidence="3" type="ORF">Tdes44962_MAKER03648</name>
</gene>
<dbReference type="Proteomes" id="UP001138500">
    <property type="component" value="Unassembled WGS sequence"/>
</dbReference>
<dbReference type="InterPro" id="IPR013653">
    <property type="entry name" value="GCN5-like_dom"/>
</dbReference>
<name>A0A9W7SPD9_9PEZI</name>
<evidence type="ECO:0000313" key="3">
    <source>
        <dbReference type="EMBL" id="KAH9826264.1"/>
    </source>
</evidence>
<dbReference type="InterPro" id="IPR016181">
    <property type="entry name" value="Acyl_CoA_acyltransferase"/>
</dbReference>
<protein>
    <submittedName>
        <fullName evidence="3">Acetyltransferase like protein</fullName>
    </submittedName>
</protein>
<reference evidence="3 4" key="1">
    <citation type="journal article" date="2018" name="IMA Fungus">
        <title>IMA Genome-F 10: Nine draft genome sequences of Claviceps purpurea s.lat., including C. arundinis, C. humidiphila, and C. cf. spartinae, pseudomolecules for the pitch canker pathogen Fusarium circinatum, draft genome of Davidsoniella eucalypti, Grosmannia galeiformis, Quambalaria eucalypti, and Teratosphaeria destructans.</title>
        <authorList>
            <person name="Wingfield B.D."/>
            <person name="Liu M."/>
            <person name="Nguyen H.D."/>
            <person name="Lane F.A."/>
            <person name="Morgan S.W."/>
            <person name="De Vos L."/>
            <person name="Wilken P.M."/>
            <person name="Duong T.A."/>
            <person name="Aylward J."/>
            <person name="Coetzee M.P."/>
            <person name="Dadej K."/>
            <person name="De Beer Z.W."/>
            <person name="Findlay W."/>
            <person name="Havenga M."/>
            <person name="Kolarik M."/>
            <person name="Menzies J.G."/>
            <person name="Naidoo K."/>
            <person name="Pochopski O."/>
            <person name="Shoukouhi P."/>
            <person name="Santana Q.C."/>
            <person name="Seifert K.A."/>
            <person name="Soal N."/>
            <person name="Steenkamp E.T."/>
            <person name="Tatham C.T."/>
            <person name="van der Nest M.A."/>
            <person name="Wingfield M.J."/>
        </authorList>
    </citation>
    <scope>NUCLEOTIDE SEQUENCE [LARGE SCALE GENOMIC DNA]</scope>
    <source>
        <strain evidence="3">CMW44962</strain>
    </source>
</reference>
<evidence type="ECO:0000313" key="4">
    <source>
        <dbReference type="Proteomes" id="UP001138500"/>
    </source>
</evidence>
<dbReference type="PANTHER" id="PTHR20958">
    <property type="entry name" value="GLYCINE N-ACYLTRANSFERASE-LIKE PROTEIN"/>
    <property type="match status" value="1"/>
</dbReference>